<gene>
    <name evidence="5" type="ORF">GN244_ATG08271</name>
</gene>
<proteinExistence type="predicted"/>
<sequence length="112" mass="12626">MVGLQAAIPARFRGFMFIVQVDATATIRDLKVVIKRSLGERFKTLDVDGFLLFAAKKEGNPLAARSKEVHELLKTGETRHLQKILMRDLELDADALVDDVFKTPLNEQLDFV</sequence>
<dbReference type="Pfam" id="PF20147">
    <property type="entry name" value="Crinkler"/>
    <property type="match status" value="1"/>
</dbReference>
<dbReference type="AlphaFoldDB" id="A0A833WKH7"/>
<keyword evidence="3" id="KW-0964">Secreted</keyword>
<dbReference type="Proteomes" id="UP000602510">
    <property type="component" value="Unassembled WGS sequence"/>
</dbReference>
<reference evidence="5" key="1">
    <citation type="submission" date="2020-04" db="EMBL/GenBank/DDBJ databases">
        <title>Hybrid Assembly of Korean Phytophthora infestans isolates.</title>
        <authorList>
            <person name="Prokchorchik M."/>
            <person name="Lee Y."/>
            <person name="Seo J."/>
            <person name="Cho J.-H."/>
            <person name="Park Y.-E."/>
            <person name="Jang D.-C."/>
            <person name="Im J.-S."/>
            <person name="Choi J.-G."/>
            <person name="Park H.-J."/>
            <person name="Lee G.-B."/>
            <person name="Lee Y.-G."/>
            <person name="Hong S.-Y."/>
            <person name="Cho K."/>
            <person name="Sohn K.H."/>
        </authorList>
    </citation>
    <scope>NUCLEOTIDE SEQUENCE</scope>
    <source>
        <strain evidence="5">KR_1_A1</strain>
    </source>
</reference>
<evidence type="ECO:0000256" key="1">
    <source>
        <dbReference type="ARBA" id="ARBA00004340"/>
    </source>
</evidence>
<organism evidence="5 6">
    <name type="scientific">Phytophthora infestans</name>
    <name type="common">Potato late blight agent</name>
    <name type="synonym">Botrytis infestans</name>
    <dbReference type="NCBI Taxonomy" id="4787"/>
    <lineage>
        <taxon>Eukaryota</taxon>
        <taxon>Sar</taxon>
        <taxon>Stramenopiles</taxon>
        <taxon>Oomycota</taxon>
        <taxon>Peronosporomycetes</taxon>
        <taxon>Peronosporales</taxon>
        <taxon>Peronosporaceae</taxon>
        <taxon>Phytophthora</taxon>
    </lineage>
</organism>
<name>A0A833WKH7_PHYIN</name>
<keyword evidence="6" id="KW-1185">Reference proteome</keyword>
<dbReference type="GO" id="GO:0005576">
    <property type="term" value="C:extracellular region"/>
    <property type="evidence" value="ECO:0007669"/>
    <property type="project" value="UniProtKB-SubCell"/>
</dbReference>
<evidence type="ECO:0000313" key="6">
    <source>
        <dbReference type="Proteomes" id="UP000602510"/>
    </source>
</evidence>
<comment type="subcellular location">
    <subcellularLocation>
        <location evidence="1">Host cell</location>
    </subcellularLocation>
    <subcellularLocation>
        <location evidence="2">Secreted</location>
    </subcellularLocation>
</comment>
<evidence type="ECO:0000259" key="4">
    <source>
        <dbReference type="Pfam" id="PF20147"/>
    </source>
</evidence>
<dbReference type="EMBL" id="WSZM01000174">
    <property type="protein sequence ID" value="KAF4039440.1"/>
    <property type="molecule type" value="Genomic_DNA"/>
</dbReference>
<dbReference type="InterPro" id="IPR045379">
    <property type="entry name" value="Crinkler_N"/>
</dbReference>
<evidence type="ECO:0000256" key="3">
    <source>
        <dbReference type="ARBA" id="ARBA00022525"/>
    </source>
</evidence>
<dbReference type="GO" id="GO:0043657">
    <property type="term" value="C:host cell"/>
    <property type="evidence" value="ECO:0007669"/>
    <property type="project" value="UniProtKB-SubCell"/>
</dbReference>
<feature type="domain" description="Crinkler effector protein N-terminal" evidence="4">
    <location>
        <begin position="16"/>
        <end position="107"/>
    </location>
</feature>
<evidence type="ECO:0000256" key="2">
    <source>
        <dbReference type="ARBA" id="ARBA00004613"/>
    </source>
</evidence>
<accession>A0A833WKH7</accession>
<comment type="caution">
    <text evidence="5">The sequence shown here is derived from an EMBL/GenBank/DDBJ whole genome shotgun (WGS) entry which is preliminary data.</text>
</comment>
<protein>
    <recommendedName>
        <fullName evidence="4">Crinkler effector protein N-terminal domain-containing protein</fullName>
    </recommendedName>
</protein>
<evidence type="ECO:0000313" key="5">
    <source>
        <dbReference type="EMBL" id="KAF4039440.1"/>
    </source>
</evidence>